<dbReference type="OrthoDB" id="9780606at2"/>
<dbReference type="GO" id="GO:0004386">
    <property type="term" value="F:helicase activity"/>
    <property type="evidence" value="ECO:0007669"/>
    <property type="project" value="UniProtKB-KW"/>
</dbReference>
<keyword evidence="3" id="KW-0378">Hydrolase</keyword>
<evidence type="ECO:0000256" key="1">
    <source>
        <dbReference type="SAM" id="MobiDB-lite"/>
    </source>
</evidence>
<dbReference type="EMBL" id="RJKX01000014">
    <property type="protein sequence ID" value="ROP90678.1"/>
    <property type="molecule type" value="Genomic_DNA"/>
</dbReference>
<dbReference type="InterPro" id="IPR014153">
    <property type="entry name" value="Ds_break_AddB"/>
</dbReference>
<keyword evidence="4" id="KW-1185">Reference proteome</keyword>
<dbReference type="SUPFAM" id="SSF52540">
    <property type="entry name" value="P-loop containing nucleoside triphosphate hydrolases"/>
    <property type="match status" value="1"/>
</dbReference>
<organism evidence="3 4">
    <name type="scientific">Stella humosa</name>
    <dbReference type="NCBI Taxonomy" id="94"/>
    <lineage>
        <taxon>Bacteria</taxon>
        <taxon>Pseudomonadati</taxon>
        <taxon>Pseudomonadota</taxon>
        <taxon>Alphaproteobacteria</taxon>
        <taxon>Rhodospirillales</taxon>
        <taxon>Stellaceae</taxon>
        <taxon>Stella</taxon>
    </lineage>
</organism>
<dbReference type="Gene3D" id="3.90.320.10">
    <property type="match status" value="1"/>
</dbReference>
<keyword evidence="3" id="KW-0547">Nucleotide-binding</keyword>
<sequence>MPDRPNIHSIPAGIPFVDALAEGLLAQAGGDPLRLARMTVLLPTRRAGRALREAFLRLGDGRPLLLPRMTPLGDVDADELLLAPIDETGPDGGLESPQALTGLSRQMLLARLVLAWGAAQPDSELGPAGAPSPGQAAALAGELGRLLDQLQTEGVDPARLTGLGGDFARHWERTLSFLGILTEAWPAVLAERAVADPAARRDRLLRLQAERWRRAPPADPVIAAGSTGSIPATAELLAVVARLPNGAVVLPGLDTGGDPLLWPAIAADPTHPQHGMALLLDGMDVAPHTVPDWPWPAGARTSPRARLLAEALRPAAATEVWTRDDWRQAARLEPAAMYAAMAGIARIDCAGAHEEAGAIALLLRETLEAPGRTAALVTPDRNLARRVAAELARWGIAVDDSAGTPLDTTPPGTFLRLLADAFAAEAAPVPLLAVLKHPLAAGGIAPARFRGRVRRLEQAVLRGARPAPGIAGILAALPAKRSGLRRFAGALDRSTRDFAQAVSAPSITLKDLVSAHAGVAEALAASDREPGAGRLWRGEAGEAAARFIAELLAAAEDFPPIAGAAYPGLFAALAGAVAVRPAYGSHPRLHIWGPLEARLQQADRLVLGGLNEGTWPGVARSDPWLSRPMRTALGLPPPERRIGLAGHDFVQAASAGEVFLTRAVKMEGTPTVASRWLLRLDTMLEALGRRVPTAGHAGVWQQRLDDRAAGQDGVPVARPARPIAPPRPAPPVALRPRSLRVTEIETWLADPYAIYARHLLRLRALDPLDMDPGAAERGTMIHKALDEFIREFPPPGALPADALARLLHHGERALADLLQRPIVRAFWWPRFERIAEWFLAEEAGRRGGIVGSWTECNGTWMLAGPAGPFRLSGRADRIDRLASGEATIIDYKTGGVPNGRAVTSGRAPQLPLEAAMVAAGAFPLVAQGPVAALAYWRLSGAAPAGEVTEIARTRDQVEALVADAHDGLVELIARFDDPATPYLARPRPDWAPRFSDYTHLARVGEWAEGAGEDGE</sequence>
<feature type="region of interest" description="Disordered" evidence="1">
    <location>
        <begin position="712"/>
        <end position="731"/>
    </location>
</feature>
<dbReference type="AlphaFoldDB" id="A0A3N1LIL7"/>
<proteinExistence type="predicted"/>
<keyword evidence="3" id="KW-0067">ATP-binding</keyword>
<comment type="caution">
    <text evidence="3">The sequence shown here is derived from an EMBL/GenBank/DDBJ whole genome shotgun (WGS) entry which is preliminary data.</text>
</comment>
<feature type="domain" description="PD-(D/E)XK endonuclease-like" evidence="2">
    <location>
        <begin position="741"/>
        <end position="982"/>
    </location>
</feature>
<accession>A0A3N1LIL7</accession>
<evidence type="ECO:0000313" key="3">
    <source>
        <dbReference type="EMBL" id="ROP90678.1"/>
    </source>
</evidence>
<reference evidence="3 4" key="1">
    <citation type="submission" date="2018-11" db="EMBL/GenBank/DDBJ databases">
        <title>Genomic Encyclopedia of Type Strains, Phase IV (KMG-IV): sequencing the most valuable type-strain genomes for metagenomic binning, comparative biology and taxonomic classification.</title>
        <authorList>
            <person name="Goeker M."/>
        </authorList>
    </citation>
    <scope>NUCLEOTIDE SEQUENCE [LARGE SCALE GENOMIC DNA]</scope>
    <source>
        <strain evidence="3 4">DSM 5900</strain>
    </source>
</reference>
<dbReference type="NCBIfam" id="TIGR02786">
    <property type="entry name" value="addB_alphas"/>
    <property type="match status" value="1"/>
</dbReference>
<feature type="compositionally biased region" description="Pro residues" evidence="1">
    <location>
        <begin position="722"/>
        <end position="731"/>
    </location>
</feature>
<evidence type="ECO:0000313" key="4">
    <source>
        <dbReference type="Proteomes" id="UP000278222"/>
    </source>
</evidence>
<dbReference type="InterPro" id="IPR011604">
    <property type="entry name" value="PDDEXK-like_dom_sf"/>
</dbReference>
<dbReference type="InterPro" id="IPR027417">
    <property type="entry name" value="P-loop_NTPase"/>
</dbReference>
<gene>
    <name evidence="3" type="ORF">EDC65_2534</name>
</gene>
<dbReference type="Pfam" id="PF12705">
    <property type="entry name" value="PDDEXK_1"/>
    <property type="match status" value="1"/>
</dbReference>
<keyword evidence="3" id="KW-0347">Helicase</keyword>
<protein>
    <submittedName>
        <fullName evidence="3">ATP-dependent helicase/nuclease subunit B</fullName>
    </submittedName>
</protein>
<dbReference type="RefSeq" id="WP_123690083.1">
    <property type="nucleotide sequence ID" value="NZ_RJKX01000014.1"/>
</dbReference>
<dbReference type="InterPro" id="IPR038726">
    <property type="entry name" value="PDDEXK_AddAB-type"/>
</dbReference>
<name>A0A3N1LIL7_9PROT</name>
<evidence type="ECO:0000259" key="2">
    <source>
        <dbReference type="Pfam" id="PF12705"/>
    </source>
</evidence>
<dbReference type="Proteomes" id="UP000278222">
    <property type="component" value="Unassembled WGS sequence"/>
</dbReference>